<accession>A0A162PRS4</accession>
<keyword evidence="3" id="KW-1185">Reference proteome</keyword>
<feature type="chain" id="PRO_5007838370" evidence="1">
    <location>
        <begin position="22"/>
        <end position="71"/>
    </location>
</feature>
<dbReference type="AlphaFoldDB" id="A0A162PRS4"/>
<name>A0A162PRS4_9CRUS</name>
<dbReference type="Proteomes" id="UP000076858">
    <property type="component" value="Unassembled WGS sequence"/>
</dbReference>
<protein>
    <submittedName>
        <fullName evidence="2">Uncharacterized protein</fullName>
    </submittedName>
</protein>
<organism evidence="2 3">
    <name type="scientific">Daphnia magna</name>
    <dbReference type="NCBI Taxonomy" id="35525"/>
    <lineage>
        <taxon>Eukaryota</taxon>
        <taxon>Metazoa</taxon>
        <taxon>Ecdysozoa</taxon>
        <taxon>Arthropoda</taxon>
        <taxon>Crustacea</taxon>
        <taxon>Branchiopoda</taxon>
        <taxon>Diplostraca</taxon>
        <taxon>Cladocera</taxon>
        <taxon>Anomopoda</taxon>
        <taxon>Daphniidae</taxon>
        <taxon>Daphnia</taxon>
    </lineage>
</organism>
<comment type="caution">
    <text evidence="2">The sequence shown here is derived from an EMBL/GenBank/DDBJ whole genome shotgun (WGS) entry which is preliminary data.</text>
</comment>
<keyword evidence="1" id="KW-0732">Signal</keyword>
<evidence type="ECO:0000313" key="2">
    <source>
        <dbReference type="EMBL" id="KZS19092.1"/>
    </source>
</evidence>
<reference evidence="2 3" key="1">
    <citation type="submission" date="2016-03" db="EMBL/GenBank/DDBJ databases">
        <title>EvidentialGene: Evidence-directed Construction of Genes on Genomes.</title>
        <authorList>
            <person name="Gilbert D.G."/>
            <person name="Choi J.-H."/>
            <person name="Mockaitis K."/>
            <person name="Colbourne J."/>
            <person name="Pfrender M."/>
        </authorList>
    </citation>
    <scope>NUCLEOTIDE SEQUENCE [LARGE SCALE GENOMIC DNA]</scope>
    <source>
        <strain evidence="2 3">Xinb3</strain>
        <tissue evidence="2">Complete organism</tissue>
    </source>
</reference>
<sequence>MYIYRIIFVTWSFILPFESLGHISLKQKTKIKTFEMRRAIRKNLPCVVDVSFELVHLTSKYLIFRVDGFWN</sequence>
<dbReference type="EMBL" id="LRGB01000446">
    <property type="protein sequence ID" value="KZS19092.1"/>
    <property type="molecule type" value="Genomic_DNA"/>
</dbReference>
<feature type="signal peptide" evidence="1">
    <location>
        <begin position="1"/>
        <end position="21"/>
    </location>
</feature>
<evidence type="ECO:0000313" key="3">
    <source>
        <dbReference type="Proteomes" id="UP000076858"/>
    </source>
</evidence>
<evidence type="ECO:0000256" key="1">
    <source>
        <dbReference type="SAM" id="SignalP"/>
    </source>
</evidence>
<gene>
    <name evidence="2" type="ORF">APZ42_014620</name>
</gene>
<proteinExistence type="predicted"/>